<comment type="caution">
    <text evidence="2">The sequence shown here is derived from an EMBL/GenBank/DDBJ whole genome shotgun (WGS) entry which is preliminary data.</text>
</comment>
<feature type="region of interest" description="Disordered" evidence="1">
    <location>
        <begin position="59"/>
        <end position="112"/>
    </location>
</feature>
<protein>
    <submittedName>
        <fullName evidence="2">Uncharacterized protein</fullName>
    </submittedName>
</protein>
<evidence type="ECO:0000256" key="1">
    <source>
        <dbReference type="SAM" id="MobiDB-lite"/>
    </source>
</evidence>
<dbReference type="GO" id="GO:0000166">
    <property type="term" value="F:nucleotide binding"/>
    <property type="evidence" value="ECO:0007669"/>
    <property type="project" value="InterPro"/>
</dbReference>
<dbReference type="SUPFAM" id="SSF47794">
    <property type="entry name" value="Rad51 N-terminal domain-like"/>
    <property type="match status" value="1"/>
</dbReference>
<evidence type="ECO:0000313" key="3">
    <source>
        <dbReference type="Proteomes" id="UP000177171"/>
    </source>
</evidence>
<dbReference type="AlphaFoldDB" id="A0A1G2LRK7"/>
<organism evidence="2 3">
    <name type="scientific">Candidatus Sungbacteria bacterium RIFCSPLOWO2_12_FULL_41_11</name>
    <dbReference type="NCBI Taxonomy" id="1802286"/>
    <lineage>
        <taxon>Bacteria</taxon>
        <taxon>Candidatus Sungiibacteriota</taxon>
    </lineage>
</organism>
<reference evidence="2 3" key="1">
    <citation type="journal article" date="2016" name="Nat. Commun.">
        <title>Thousands of microbial genomes shed light on interconnected biogeochemical processes in an aquifer system.</title>
        <authorList>
            <person name="Anantharaman K."/>
            <person name="Brown C.T."/>
            <person name="Hug L.A."/>
            <person name="Sharon I."/>
            <person name="Castelle C.J."/>
            <person name="Probst A.J."/>
            <person name="Thomas B.C."/>
            <person name="Singh A."/>
            <person name="Wilkins M.J."/>
            <person name="Karaoz U."/>
            <person name="Brodie E.L."/>
            <person name="Williams K.H."/>
            <person name="Hubbard S.S."/>
            <person name="Banfield J.F."/>
        </authorList>
    </citation>
    <scope>NUCLEOTIDE SEQUENCE [LARGE SCALE GENOMIC DNA]</scope>
</reference>
<dbReference type="Gene3D" id="1.10.150.20">
    <property type="entry name" value="5' to 3' exonuclease, C-terminal subdomain"/>
    <property type="match status" value="1"/>
</dbReference>
<feature type="compositionally biased region" description="Basic residues" evidence="1">
    <location>
        <begin position="81"/>
        <end position="93"/>
    </location>
</feature>
<sequence>MPSTIEQVKEVILKRGGRASKHQIARELKISSDYAGLVLGELKRKEEVAFSGGLYVLTPGKRGVNPEKTEEIVTAPAEKRPARRSRRPKRTKKAPKESKLPTGQAKIQKVEKNQPQPLVAALGISKSLTRTLEKAGYATIESIAEAPINKLMADAKLKLSAAARLINQARKTK</sequence>
<accession>A0A1G2LRK7</accession>
<dbReference type="InterPro" id="IPR010995">
    <property type="entry name" value="DNA_repair_Rad51/TF_NusA_a-hlx"/>
</dbReference>
<gene>
    <name evidence="2" type="ORF">A3G49_05090</name>
</gene>
<name>A0A1G2LRK7_9BACT</name>
<dbReference type="EMBL" id="MHQY01000011">
    <property type="protein sequence ID" value="OHA14266.1"/>
    <property type="molecule type" value="Genomic_DNA"/>
</dbReference>
<evidence type="ECO:0000313" key="2">
    <source>
        <dbReference type="EMBL" id="OHA14266.1"/>
    </source>
</evidence>
<proteinExistence type="predicted"/>
<dbReference type="Proteomes" id="UP000177171">
    <property type="component" value="Unassembled WGS sequence"/>
</dbReference>